<dbReference type="RefSeq" id="WP_062660970.1">
    <property type="nucleotide sequence ID" value="NZ_FIZX01000001.1"/>
</dbReference>
<dbReference type="EMBL" id="FIZX01000001">
    <property type="protein sequence ID" value="CZF78098.1"/>
    <property type="molecule type" value="Genomic_DNA"/>
</dbReference>
<protein>
    <recommendedName>
        <fullName evidence="2">eCIS core domain-containing protein</fullName>
    </recommendedName>
</protein>
<dbReference type="InterPro" id="IPR025295">
    <property type="entry name" value="eCIS_core_dom"/>
</dbReference>
<feature type="region of interest" description="Disordered" evidence="1">
    <location>
        <begin position="1"/>
        <end position="25"/>
    </location>
</feature>
<feature type="region of interest" description="Disordered" evidence="1">
    <location>
        <begin position="335"/>
        <end position="357"/>
    </location>
</feature>
<reference evidence="4" key="1">
    <citation type="submission" date="2016-02" db="EMBL/GenBank/DDBJ databases">
        <authorList>
            <person name="Rodrigo-Torres Lidia"/>
            <person name="Arahal R.David."/>
        </authorList>
    </citation>
    <scope>NUCLEOTIDE SEQUENCE [LARGE SCALE GENOMIC DNA]</scope>
    <source>
        <strain evidence="4">CECT 9029</strain>
    </source>
</reference>
<evidence type="ECO:0000313" key="3">
    <source>
        <dbReference type="EMBL" id="CZF78098.1"/>
    </source>
</evidence>
<dbReference type="OrthoDB" id="5913938at2"/>
<gene>
    <name evidence="3" type="ORF">GCE9029_00617</name>
</gene>
<feature type="domain" description="eCIS core" evidence="2">
    <location>
        <begin position="119"/>
        <end position="195"/>
    </location>
</feature>
<dbReference type="Proteomes" id="UP000071641">
    <property type="component" value="Unassembled WGS sequence"/>
</dbReference>
<name>A0A128ETY6_9GAMM</name>
<proteinExistence type="predicted"/>
<dbReference type="STRING" id="1796497.GCE9029_00617"/>
<evidence type="ECO:0000256" key="1">
    <source>
        <dbReference type="SAM" id="MobiDB-lite"/>
    </source>
</evidence>
<keyword evidence="4" id="KW-1185">Reference proteome</keyword>
<dbReference type="Pfam" id="PF13699">
    <property type="entry name" value="eCIS_core"/>
    <property type="match status" value="1"/>
</dbReference>
<evidence type="ECO:0000313" key="4">
    <source>
        <dbReference type="Proteomes" id="UP000071641"/>
    </source>
</evidence>
<sequence length="545" mass="58171">MFTLQQRENAPNLAHDGSNTFSHLPSVSRTIPTARRLQAKLTIGDSHDAFEQEADRVADNVVRSSAFSSGACSCGGSCPKCQRASGVSPLLLRKGVGNATSNGNVPDIVHRTLSRSGQPLDSQTRAYMEPRFGADFSQVRIHTDSEAAASAKRIQARAYTVGHQVVFGEGQYRPDLASGRRLMAHELTHVIQQMGSNAHVIQRAETDTATNCAGLTDCETDVDTKVNSSLRSARAVSGRPLSAAVVVRELANDIAVDQAPGRTAIELWADTLPASKQALPAQGATKYKGVSFGIWSNPLFPILNPTMKVHGICIGSDKLGHFFQQGLTYFQTETARSTADAEEQSERTEGGGFGLETTGVYSNADQEANRKGGQFYKDLVANPAMTFAISNYINSNWNEESNPNFYEQSVGEQVWSNLLTGSWSGTSTSLLPPLSISNGTVFMDFSSASGGRVSGTIQDGVGPIMNSGSFSGTLALSTKKVRGQSLLGFDTTPDAVTGVEIRFNWALGSDSGKGLLVSNDEHNLTGTWGNGSSEVDRGLIHLTKP</sequence>
<evidence type="ECO:0000259" key="2">
    <source>
        <dbReference type="Pfam" id="PF13699"/>
    </source>
</evidence>
<dbReference type="AlphaFoldDB" id="A0A128ETY6"/>
<accession>A0A128ETY6</accession>
<organism evidence="3 4">
    <name type="scientific">Grimontia celer</name>
    <dbReference type="NCBI Taxonomy" id="1796497"/>
    <lineage>
        <taxon>Bacteria</taxon>
        <taxon>Pseudomonadati</taxon>
        <taxon>Pseudomonadota</taxon>
        <taxon>Gammaproteobacteria</taxon>
        <taxon>Vibrionales</taxon>
        <taxon>Vibrionaceae</taxon>
        <taxon>Grimontia</taxon>
    </lineage>
</organism>